<organism evidence="1 2">
    <name type="scientific">Trichomalopsis sarcophagae</name>
    <dbReference type="NCBI Taxonomy" id="543379"/>
    <lineage>
        <taxon>Eukaryota</taxon>
        <taxon>Metazoa</taxon>
        <taxon>Ecdysozoa</taxon>
        <taxon>Arthropoda</taxon>
        <taxon>Hexapoda</taxon>
        <taxon>Insecta</taxon>
        <taxon>Pterygota</taxon>
        <taxon>Neoptera</taxon>
        <taxon>Endopterygota</taxon>
        <taxon>Hymenoptera</taxon>
        <taxon>Apocrita</taxon>
        <taxon>Proctotrupomorpha</taxon>
        <taxon>Chalcidoidea</taxon>
        <taxon>Pteromalidae</taxon>
        <taxon>Pteromalinae</taxon>
        <taxon>Trichomalopsis</taxon>
    </lineage>
</organism>
<evidence type="ECO:0000313" key="2">
    <source>
        <dbReference type="Proteomes" id="UP000215335"/>
    </source>
</evidence>
<reference evidence="1 2" key="1">
    <citation type="journal article" date="2017" name="Curr. Biol.">
        <title>The Evolution of Venom by Co-option of Single-Copy Genes.</title>
        <authorList>
            <person name="Martinson E.O."/>
            <person name="Mrinalini"/>
            <person name="Kelkar Y.D."/>
            <person name="Chang C.H."/>
            <person name="Werren J.H."/>
        </authorList>
    </citation>
    <scope>NUCLEOTIDE SEQUENCE [LARGE SCALE GENOMIC DNA]</scope>
    <source>
        <strain evidence="1 2">Alberta</strain>
        <tissue evidence="1">Whole body</tissue>
    </source>
</reference>
<protein>
    <submittedName>
        <fullName evidence="1">Uncharacterized protein</fullName>
    </submittedName>
</protein>
<comment type="caution">
    <text evidence="1">The sequence shown here is derived from an EMBL/GenBank/DDBJ whole genome shotgun (WGS) entry which is preliminary data.</text>
</comment>
<gene>
    <name evidence="1" type="ORF">TSAR_003852</name>
</gene>
<name>A0A232FNF7_9HYME</name>
<dbReference type="AlphaFoldDB" id="A0A232FNF7"/>
<dbReference type="EMBL" id="NNAY01000018">
    <property type="protein sequence ID" value="OXU31907.1"/>
    <property type="molecule type" value="Genomic_DNA"/>
</dbReference>
<keyword evidence="2" id="KW-1185">Reference proteome</keyword>
<dbReference type="Proteomes" id="UP000215335">
    <property type="component" value="Unassembled WGS sequence"/>
</dbReference>
<evidence type="ECO:0000313" key="1">
    <source>
        <dbReference type="EMBL" id="OXU31907.1"/>
    </source>
</evidence>
<proteinExistence type="predicted"/>
<accession>A0A232FNF7</accession>
<sequence>MLSYTLATLIPHFNKTPACKLAYNALTLNDHRPP</sequence>